<evidence type="ECO:0000313" key="11">
    <source>
        <dbReference type="EMBL" id="WQB70942.1"/>
    </source>
</evidence>
<evidence type="ECO:0000259" key="10">
    <source>
        <dbReference type="PROSITE" id="PS50893"/>
    </source>
</evidence>
<keyword evidence="8" id="KW-0472">Membrane</keyword>
<gene>
    <name evidence="11" type="ORF">T9R20_02980</name>
</gene>
<evidence type="ECO:0000256" key="6">
    <source>
        <dbReference type="ARBA" id="ARBA00023004"/>
    </source>
</evidence>
<dbReference type="RefSeq" id="WP_322411078.1">
    <property type="nucleotide sequence ID" value="NZ_CP139779.1"/>
</dbReference>
<evidence type="ECO:0000256" key="5">
    <source>
        <dbReference type="ARBA" id="ARBA00022840"/>
    </source>
</evidence>
<accession>A0ABZ0VGL3</accession>
<evidence type="ECO:0000256" key="4">
    <source>
        <dbReference type="ARBA" id="ARBA00022741"/>
    </source>
</evidence>
<reference evidence="11 12" key="1">
    <citation type="submission" date="2023-06" db="EMBL/GenBank/DDBJ databases">
        <title>Rock-solubilizing bacteria, Microbacterium invictum, promotes re-establishment of vegetation in rocky wasteland by accelerating rock bio-weathering and reshaping soil bacterial community.</title>
        <authorList>
            <person name="Liu C."/>
        </authorList>
    </citation>
    <scope>NUCLEOTIDE SEQUENCE [LARGE SCALE GENOMIC DNA]</scope>
    <source>
        <strain evidence="11 12">X-18</strain>
    </source>
</reference>
<name>A0ABZ0VGL3_9MICO</name>
<evidence type="ECO:0000256" key="3">
    <source>
        <dbReference type="ARBA" id="ARBA00022496"/>
    </source>
</evidence>
<dbReference type="InterPro" id="IPR003593">
    <property type="entry name" value="AAA+_ATPase"/>
</dbReference>
<dbReference type="InterPro" id="IPR050093">
    <property type="entry name" value="ABC_SmlMolc_Importer"/>
</dbReference>
<feature type="domain" description="ABC transporter" evidence="10">
    <location>
        <begin position="5"/>
        <end position="237"/>
    </location>
</feature>
<feature type="region of interest" description="Disordered" evidence="9">
    <location>
        <begin position="281"/>
        <end position="308"/>
    </location>
</feature>
<evidence type="ECO:0000313" key="12">
    <source>
        <dbReference type="Proteomes" id="UP001324533"/>
    </source>
</evidence>
<evidence type="ECO:0000256" key="8">
    <source>
        <dbReference type="ARBA" id="ARBA00023136"/>
    </source>
</evidence>
<dbReference type="EMBL" id="CP139779">
    <property type="protein sequence ID" value="WQB70942.1"/>
    <property type="molecule type" value="Genomic_DNA"/>
</dbReference>
<dbReference type="InterPro" id="IPR015853">
    <property type="entry name" value="ABC_transpr_FbpC"/>
</dbReference>
<dbReference type="SUPFAM" id="SSF52540">
    <property type="entry name" value="P-loop containing nucleoside triphosphate hydrolases"/>
    <property type="match status" value="1"/>
</dbReference>
<dbReference type="Proteomes" id="UP001324533">
    <property type="component" value="Chromosome"/>
</dbReference>
<protein>
    <submittedName>
        <fullName evidence="11">ABC transporter ATP-binding protein</fullName>
    </submittedName>
</protein>
<organism evidence="11 12">
    <name type="scientific">Microbacterium invictum</name>
    <dbReference type="NCBI Taxonomy" id="515415"/>
    <lineage>
        <taxon>Bacteria</taxon>
        <taxon>Bacillati</taxon>
        <taxon>Actinomycetota</taxon>
        <taxon>Actinomycetes</taxon>
        <taxon>Micrococcales</taxon>
        <taxon>Microbacteriaceae</taxon>
        <taxon>Microbacterium</taxon>
    </lineage>
</organism>
<sequence>MTASLTLDAVSKRFRGARTTAVSNVTLHVAAGSCTAVLGPSGSGKSTLLRMVAGLEAPDSGRVLIGGHDVAGVTAERRGVGMVFQKSMLFPHLSVLDNVAFSARVRGEARRQARARAAEFLEMVQLRGFGARRVDELSGGQEQRVAIARALAAEPAVLLLDEPFSALDPALRADMHTLLDELRLTVGPTILLVTHDRDEASRVADRIAVLDGGELQHESDVAGAYRAPSSVRVAELMGARNLIPGVVTEGVHRSDLGEIAIADAAVCGPAVLVVRQEDVQVRRPAEASPSRHPLAGPGVPGSRADDDGRAPLAIETVAPARAPGPRWTGTVESARASGARMDLTIRVTPTVLLHAEVTAAGAPRLGERVELALPAGAAHVVAA</sequence>
<dbReference type="GO" id="GO:0005524">
    <property type="term" value="F:ATP binding"/>
    <property type="evidence" value="ECO:0007669"/>
    <property type="project" value="UniProtKB-KW"/>
</dbReference>
<dbReference type="PANTHER" id="PTHR42781">
    <property type="entry name" value="SPERMIDINE/PUTRESCINE IMPORT ATP-BINDING PROTEIN POTA"/>
    <property type="match status" value="1"/>
</dbReference>
<keyword evidence="5 11" id="KW-0067">ATP-binding</keyword>
<dbReference type="PROSITE" id="PS50893">
    <property type="entry name" value="ABC_TRANSPORTER_2"/>
    <property type="match status" value="1"/>
</dbReference>
<evidence type="ECO:0000256" key="9">
    <source>
        <dbReference type="SAM" id="MobiDB-lite"/>
    </source>
</evidence>
<keyword evidence="1" id="KW-0813">Transport</keyword>
<keyword evidence="3" id="KW-0410">Iron transport</keyword>
<keyword evidence="7" id="KW-0406">Ion transport</keyword>
<proteinExistence type="predicted"/>
<keyword evidence="6" id="KW-0408">Iron</keyword>
<evidence type="ECO:0000256" key="2">
    <source>
        <dbReference type="ARBA" id="ARBA00022475"/>
    </source>
</evidence>
<dbReference type="CDD" id="cd03259">
    <property type="entry name" value="ABC_Carb_Solutes_like"/>
    <property type="match status" value="1"/>
</dbReference>
<dbReference type="Gene3D" id="3.40.50.300">
    <property type="entry name" value="P-loop containing nucleotide triphosphate hydrolases"/>
    <property type="match status" value="1"/>
</dbReference>
<keyword evidence="12" id="KW-1185">Reference proteome</keyword>
<evidence type="ECO:0000256" key="7">
    <source>
        <dbReference type="ARBA" id="ARBA00023065"/>
    </source>
</evidence>
<keyword evidence="4" id="KW-0547">Nucleotide-binding</keyword>
<dbReference type="PANTHER" id="PTHR42781:SF4">
    <property type="entry name" value="SPERMIDINE_PUTRESCINE IMPORT ATP-BINDING PROTEIN POTA"/>
    <property type="match status" value="1"/>
</dbReference>
<dbReference type="InterPro" id="IPR027417">
    <property type="entry name" value="P-loop_NTPase"/>
</dbReference>
<keyword evidence="2" id="KW-1003">Cell membrane</keyword>
<dbReference type="InterPro" id="IPR003439">
    <property type="entry name" value="ABC_transporter-like_ATP-bd"/>
</dbReference>
<evidence type="ECO:0000256" key="1">
    <source>
        <dbReference type="ARBA" id="ARBA00022448"/>
    </source>
</evidence>
<dbReference type="SMART" id="SM00382">
    <property type="entry name" value="AAA"/>
    <property type="match status" value="1"/>
</dbReference>
<dbReference type="Pfam" id="PF00005">
    <property type="entry name" value="ABC_tran"/>
    <property type="match status" value="1"/>
</dbReference>